<organism evidence="1 2">
    <name type="scientific">Mycobacterium heckeshornense</name>
    <dbReference type="NCBI Taxonomy" id="110505"/>
    <lineage>
        <taxon>Bacteria</taxon>
        <taxon>Bacillati</taxon>
        <taxon>Actinomycetota</taxon>
        <taxon>Actinomycetes</taxon>
        <taxon>Mycobacteriales</taxon>
        <taxon>Mycobacteriaceae</taxon>
        <taxon>Mycobacterium</taxon>
    </lineage>
</organism>
<reference evidence="1 2" key="1">
    <citation type="submission" date="2020-12" db="EMBL/GenBank/DDBJ databases">
        <title>Complete genome sequence of Mycobacterium heckeshornense JCM 15655T, closely related to a pathogenic non-tuberculous mycobacterial species Mycobacterium xenopi.</title>
        <authorList>
            <person name="Yoshida M."/>
            <person name="Fukano H."/>
            <person name="Asakura T."/>
            <person name="Suzuki M."/>
            <person name="Hoshino Y."/>
        </authorList>
    </citation>
    <scope>NUCLEOTIDE SEQUENCE [LARGE SCALE GENOMIC DNA]</scope>
    <source>
        <strain evidence="1 2">JCM 15655</strain>
    </source>
</reference>
<gene>
    <name evidence="1" type="ORF">MHEC_01470</name>
</gene>
<sequence length="252" mass="27963">MGGLERVDHRQHGRGLGLVALEGSHCQREPSRIGQQTQGDLWIESTFLGKPGLAKPINGIGFKVQGAHVVKHQAGRTQRSVRCTCSRKCLPEFGFGENRQPPLHRPIGRRIHPGLRKHPQRIDLAGRFDDSGAHQVPKHLISIGGGIKAQHPIGMTQRLPQVLRTGAHDLQRPATAGSGLLESQVQALLTGSHALSRSRLERLQLGLTVRRAEVLNLARSPPRRPHDLHRGCSRGRLHRAHIRHQRTLKNFN</sequence>
<name>A0A7R7GQ35_9MYCO</name>
<proteinExistence type="predicted"/>
<dbReference type="AlphaFoldDB" id="A0A7R7GQ35"/>
<evidence type="ECO:0000313" key="2">
    <source>
        <dbReference type="Proteomes" id="UP000595446"/>
    </source>
</evidence>
<protein>
    <submittedName>
        <fullName evidence="1">Uncharacterized protein</fullName>
    </submittedName>
</protein>
<dbReference type="Proteomes" id="UP000595446">
    <property type="component" value="Chromosome"/>
</dbReference>
<evidence type="ECO:0000313" key="1">
    <source>
        <dbReference type="EMBL" id="BCO33714.1"/>
    </source>
</evidence>
<dbReference type="EMBL" id="AP024237">
    <property type="protein sequence ID" value="BCO33714.1"/>
    <property type="molecule type" value="Genomic_DNA"/>
</dbReference>
<accession>A0A7R7GQ35</accession>
<keyword evidence="2" id="KW-1185">Reference proteome</keyword>